<proteinExistence type="predicted"/>
<accession>A0A7J6S6H5</accession>
<dbReference type="Proteomes" id="UP000553632">
    <property type="component" value="Unassembled WGS sequence"/>
</dbReference>
<comment type="caution">
    <text evidence="1">The sequence shown here is derived from an EMBL/GenBank/DDBJ whole genome shotgun (WGS) entry which is preliminary data.</text>
</comment>
<evidence type="ECO:0000313" key="1">
    <source>
        <dbReference type="EMBL" id="KAF4728554.1"/>
    </source>
</evidence>
<dbReference type="EMBL" id="JABANO010020416">
    <property type="protein sequence ID" value="KAF4728554.1"/>
    <property type="molecule type" value="Genomic_DNA"/>
</dbReference>
<reference evidence="1 2" key="1">
    <citation type="submission" date="2020-04" db="EMBL/GenBank/DDBJ databases">
        <title>Perkinsus olseni comparative genomics.</title>
        <authorList>
            <person name="Bogema D.R."/>
        </authorList>
    </citation>
    <scope>NUCLEOTIDE SEQUENCE [LARGE SCALE GENOMIC DNA]</scope>
    <source>
        <strain evidence="1 2">ATCC PRA-207</strain>
    </source>
</reference>
<dbReference type="AlphaFoldDB" id="A0A7J6S6H5"/>
<feature type="non-terminal residue" evidence="1">
    <location>
        <position position="243"/>
    </location>
</feature>
<organism evidence="1 2">
    <name type="scientific">Perkinsus olseni</name>
    <name type="common">Perkinsus atlanticus</name>
    <dbReference type="NCBI Taxonomy" id="32597"/>
    <lineage>
        <taxon>Eukaryota</taxon>
        <taxon>Sar</taxon>
        <taxon>Alveolata</taxon>
        <taxon>Perkinsozoa</taxon>
        <taxon>Perkinsea</taxon>
        <taxon>Perkinsida</taxon>
        <taxon>Perkinsidae</taxon>
        <taxon>Perkinsus</taxon>
    </lineage>
</organism>
<name>A0A7J6S6H5_PEROL</name>
<evidence type="ECO:0000313" key="2">
    <source>
        <dbReference type="Proteomes" id="UP000553632"/>
    </source>
</evidence>
<keyword evidence="2" id="KW-1185">Reference proteome</keyword>
<gene>
    <name evidence="1" type="ORF">FOZ63_013211</name>
</gene>
<protein>
    <submittedName>
        <fullName evidence="1">Uncharacterized protein</fullName>
    </submittedName>
</protein>
<sequence>MVDSEVILKFHFNSDIVRVRASPCDCDSISKLNEYVADAWPELRGKPFDILFCDGLGAKDILDEDKLMKLLSDASGSDGASRNIGLFVEERGVADEGKEADDEQQTAHATTKCGDEACKCSGGGEACKCSGGGEACKWSGGGEACKCPAMKCHGMMGSCCPAMNKCPYMKCHGMMGCCCPSMNKCPYMAAKEGCCSPSMNKCPYMAAKEGGCCPAMNKCPYMAAKEGGCCPAMNKCPYMAAKE</sequence>